<feature type="transmembrane region" description="Helical" evidence="1">
    <location>
        <begin position="43"/>
        <end position="63"/>
    </location>
</feature>
<sequence length="486" mass="55526">MVASCKKLIAEWGKTADEKWEKLILKKKILTEKWMKFTNVEKVFCAGIASLVIFIFLLVVFQICFPKLLEKSAGLWNFIIVVVSAPVAFVIWHFRDENNRQQIENQRKDINLKEFQKLSEWVSGAHLPEIKTIDKTTQKEGLKDKGEIDGKLQLIERTTEKTEEYGKKPHTEGFDTFGKREGAVALQISAVYNLLPFFRGDYGESFRRPAFNLLKSAWQAMQQDSLKKWETENLSDDEQQAIIEELELKADSPMGVALTHVLLSLNQKNTQLNMRDFPEMLPNLCLAGMNFHLSGVDEKARDWSGLNLSGVDFRGAHLRKVQFEESQLDGANLQNADLTVANLQHADLTEANLQNANLSEANLQNANLWFAELQNAYLWLAELQNANLSDANLQNANLWLAELQNAYLVLANLQNANLRECALSWEHLKQVICGGLTGSQIIEDDFADKFYPEWKAETDSEWETLTEVERRAVMGKFHDETGMYIY</sequence>
<dbReference type="PANTHER" id="PTHR14136">
    <property type="entry name" value="BTB_POZ DOMAIN-CONTAINING PROTEIN KCTD9"/>
    <property type="match status" value="1"/>
</dbReference>
<organism evidence="2 3">
    <name type="scientific">Neisseria elongata subsp. glycolytica ATCC 29315</name>
    <dbReference type="NCBI Taxonomy" id="546263"/>
    <lineage>
        <taxon>Bacteria</taxon>
        <taxon>Pseudomonadati</taxon>
        <taxon>Pseudomonadota</taxon>
        <taxon>Betaproteobacteria</taxon>
        <taxon>Neisseriales</taxon>
        <taxon>Neisseriaceae</taxon>
        <taxon>Neisseria</taxon>
    </lineage>
</organism>
<dbReference type="AlphaFoldDB" id="A0A0B5CNH4"/>
<dbReference type="PATRIC" id="fig|546263.7.peg.435"/>
<keyword evidence="3" id="KW-1185">Reference proteome</keyword>
<accession>A0A0B5CNH4</accession>
<evidence type="ECO:0000256" key="1">
    <source>
        <dbReference type="SAM" id="Phobius"/>
    </source>
</evidence>
<dbReference type="KEGG" id="nel:NELON_02055"/>
<evidence type="ECO:0008006" key="4">
    <source>
        <dbReference type="Google" id="ProtNLM"/>
    </source>
</evidence>
<gene>
    <name evidence="2" type="ORF">NELON_02055</name>
</gene>
<dbReference type="EMBL" id="CP007726">
    <property type="protein sequence ID" value="AJE17781.1"/>
    <property type="molecule type" value="Genomic_DNA"/>
</dbReference>
<dbReference type="Gene3D" id="2.160.20.80">
    <property type="entry name" value="E3 ubiquitin-protein ligase SopA"/>
    <property type="match status" value="1"/>
</dbReference>
<dbReference type="InterPro" id="IPR051082">
    <property type="entry name" value="Pentapeptide-BTB/POZ_domain"/>
</dbReference>
<protein>
    <recommendedName>
        <fullName evidence="4">Pentapeptide repeat-containing protein</fullName>
    </recommendedName>
</protein>
<dbReference type="Proteomes" id="UP000031392">
    <property type="component" value="Chromosome"/>
</dbReference>
<name>A0A0B5CNH4_NEIEG</name>
<dbReference type="HOGENOM" id="CLU_590297_0_0_4"/>
<reference evidence="2 3" key="2">
    <citation type="journal article" date="2015" name="PLoS Genet.">
        <title>Common Cell Shape Evolution of Two Nasopharyngeal Pathogens.</title>
        <authorList>
            <person name="Veyrier F.J."/>
            <person name="Biais N."/>
            <person name="Morales P."/>
            <person name="Belkacem N."/>
            <person name="Guilhen C."/>
            <person name="Ranjeva S."/>
            <person name="Sismeiro O."/>
            <person name="Pehau-Arnaudet G."/>
            <person name="Rocha E.P."/>
            <person name="Werts C."/>
            <person name="Taha M.K."/>
            <person name="Boneca I.G."/>
        </authorList>
    </citation>
    <scope>NUCLEOTIDE SEQUENCE [LARGE SCALE GENOMIC DNA]</scope>
    <source>
        <strain evidence="2 3">ATCC 29315</strain>
    </source>
</reference>
<keyword evidence="1" id="KW-0472">Membrane</keyword>
<keyword evidence="1" id="KW-1133">Transmembrane helix</keyword>
<reference evidence="3" key="1">
    <citation type="submission" date="2014-05" db="EMBL/GenBank/DDBJ databases">
        <title>Complete Genome sequence of Neisseria elongata subsp. glycolytica.</title>
        <authorList>
            <person name="Veyrier F.J."/>
            <person name="Taha M.-K."/>
        </authorList>
    </citation>
    <scope>NUCLEOTIDE SEQUENCE [LARGE SCALE GENOMIC DNA]</scope>
    <source>
        <strain evidence="3">ATCC 29315</strain>
    </source>
</reference>
<keyword evidence="1" id="KW-0812">Transmembrane</keyword>
<dbReference type="SUPFAM" id="SSF141571">
    <property type="entry name" value="Pentapeptide repeat-like"/>
    <property type="match status" value="1"/>
</dbReference>
<feature type="transmembrane region" description="Helical" evidence="1">
    <location>
        <begin position="75"/>
        <end position="94"/>
    </location>
</feature>
<evidence type="ECO:0000313" key="3">
    <source>
        <dbReference type="Proteomes" id="UP000031392"/>
    </source>
</evidence>
<dbReference type="PANTHER" id="PTHR14136:SF17">
    <property type="entry name" value="BTB_POZ DOMAIN-CONTAINING PROTEIN KCTD9"/>
    <property type="match status" value="1"/>
</dbReference>
<proteinExistence type="predicted"/>
<dbReference type="InterPro" id="IPR001646">
    <property type="entry name" value="5peptide_repeat"/>
</dbReference>
<evidence type="ECO:0000313" key="2">
    <source>
        <dbReference type="EMBL" id="AJE17781.1"/>
    </source>
</evidence>
<dbReference type="Pfam" id="PF00805">
    <property type="entry name" value="Pentapeptide"/>
    <property type="match status" value="3"/>
</dbReference>